<dbReference type="SMART" id="SM00349">
    <property type="entry name" value="KRAB"/>
    <property type="match status" value="1"/>
</dbReference>
<dbReference type="CDD" id="cd07765">
    <property type="entry name" value="KRAB_A-box"/>
    <property type="match status" value="1"/>
</dbReference>
<feature type="compositionally biased region" description="Basic and acidic residues" evidence="9">
    <location>
        <begin position="31"/>
        <end position="52"/>
    </location>
</feature>
<sequence length="785" mass="89204">MEREMKSFNSSLSLCSKREGGGDHFSSSEALLEKGSKMDEQDTDSPERGERLDVVKMESRRGILERTVLRTVHEDVVGSDLQRTSFRRFSYKEAEGPREVCRRLHVLCRQWLRPDEQTKNQILDLVILEQFLAILPLEMSSWVRECGAETSSQAVALAEGFLLSQAEEKRQEEEKVSNLPAELQSKFPQAEKALEGTKQSFLRRGSKQDDDRGGPIQAGTRMMPVTSTQLLLPRHHCDGSAADHKGESAGGKMHWVHQRFPGPRFLSWGPMTFEEVAVHFTQEEWALLEPDQRALHREVMEDNCGIVASLVPDLKHVSEMEPREDLWILNGNRLSDIGSVTSLVPKLEVISETAPREDSQGLDEREISEFRSGTSLDVSKERSICSKCGKSFTHKPGHRRTQTEGKQDAGGMSICPICSASVRMVGDRIKSGKKQFRWEGSGKPLHCKSPFVSYPRDHLGENGNKCLKCGKCFAFKLHLVKHQRVHMLKKPYKCQVCGKCFSQNSRLLIHQRLHTGEKPYKCQECGKCFSQNSSLASHQTVHIAEKIYKCQDCEKCFAYGSQLVDHQKVHRGENADRGREYEKYFIPSSHLTIRQRFHTVEKPYKCQDCGKCFAWSSALLKHERIHTGERPYKCQECGKSFAHSSHLVTHHRVHTGEKPYSCAVCGKCFLRRSDVVTHHRVHTGEKPYKCQQCGKCFARSSLLVTHNRFHTGEKPYKCQECGKCFACSSALLSHERVHTGERPYKCQECELQSWKGLSGSWSPAPVKKAQWGESNSRPLTPQPDY</sequence>
<dbReference type="Proteomes" id="UP001652642">
    <property type="component" value="Chromosome 2"/>
</dbReference>
<dbReference type="InterPro" id="IPR036236">
    <property type="entry name" value="Znf_C2H2_sf"/>
</dbReference>
<keyword evidence="2" id="KW-0677">Repeat</keyword>
<evidence type="ECO:0000256" key="2">
    <source>
        <dbReference type="ARBA" id="ARBA00022737"/>
    </source>
</evidence>
<evidence type="ECO:0000313" key="14">
    <source>
        <dbReference type="RefSeq" id="XP_072844223.1"/>
    </source>
</evidence>
<dbReference type="PROSITE" id="PS00028">
    <property type="entry name" value="ZINC_FINGER_C2H2_1"/>
    <property type="match status" value="9"/>
</dbReference>
<name>A0ABM5FFP0_9SAUR</name>
<keyword evidence="13" id="KW-1185">Reference proteome</keyword>
<evidence type="ECO:0000256" key="4">
    <source>
        <dbReference type="ARBA" id="ARBA00022833"/>
    </source>
</evidence>
<dbReference type="InterPro" id="IPR038269">
    <property type="entry name" value="SCAN_sf"/>
</dbReference>
<dbReference type="InterPro" id="IPR036051">
    <property type="entry name" value="KRAB_dom_sf"/>
</dbReference>
<feature type="domain" description="C2H2-type" evidence="10">
    <location>
        <begin position="660"/>
        <end position="687"/>
    </location>
</feature>
<dbReference type="Gene3D" id="6.10.140.140">
    <property type="match status" value="1"/>
</dbReference>
<feature type="domain" description="C2H2-type" evidence="10">
    <location>
        <begin position="464"/>
        <end position="491"/>
    </location>
</feature>
<feature type="domain" description="SCAN box" evidence="11">
    <location>
        <begin position="83"/>
        <end position="161"/>
    </location>
</feature>
<evidence type="ECO:0000259" key="12">
    <source>
        <dbReference type="PROSITE" id="PS50805"/>
    </source>
</evidence>
<keyword evidence="1" id="KW-0479">Metal-binding</keyword>
<feature type="domain" description="C2H2-type" evidence="10">
    <location>
        <begin position="548"/>
        <end position="575"/>
    </location>
</feature>
<evidence type="ECO:0000256" key="9">
    <source>
        <dbReference type="SAM" id="MobiDB-lite"/>
    </source>
</evidence>
<organism evidence="13 14">
    <name type="scientific">Pogona vitticeps</name>
    <name type="common">central bearded dragon</name>
    <dbReference type="NCBI Taxonomy" id="103695"/>
    <lineage>
        <taxon>Eukaryota</taxon>
        <taxon>Metazoa</taxon>
        <taxon>Chordata</taxon>
        <taxon>Craniata</taxon>
        <taxon>Vertebrata</taxon>
        <taxon>Euteleostomi</taxon>
        <taxon>Lepidosauria</taxon>
        <taxon>Squamata</taxon>
        <taxon>Bifurcata</taxon>
        <taxon>Unidentata</taxon>
        <taxon>Episquamata</taxon>
        <taxon>Toxicofera</taxon>
        <taxon>Iguania</taxon>
        <taxon>Acrodonta</taxon>
        <taxon>Agamidae</taxon>
        <taxon>Amphibolurinae</taxon>
        <taxon>Pogona</taxon>
    </lineage>
</organism>
<dbReference type="CDD" id="cd07936">
    <property type="entry name" value="SCAN"/>
    <property type="match status" value="1"/>
</dbReference>
<dbReference type="SUPFAM" id="SSF47353">
    <property type="entry name" value="Retrovirus capsid dimerization domain-like"/>
    <property type="match status" value="1"/>
</dbReference>
<dbReference type="SUPFAM" id="SSF57667">
    <property type="entry name" value="beta-beta-alpha zinc fingers"/>
    <property type="match status" value="6"/>
</dbReference>
<feature type="domain" description="C2H2-type" evidence="10">
    <location>
        <begin position="688"/>
        <end position="715"/>
    </location>
</feature>
<feature type="domain" description="C2H2-type" evidence="10">
    <location>
        <begin position="632"/>
        <end position="659"/>
    </location>
</feature>
<keyword evidence="3 8" id="KW-0863">Zinc-finger</keyword>
<feature type="domain" description="C2H2-type" evidence="10">
    <location>
        <begin position="604"/>
        <end position="631"/>
    </location>
</feature>
<dbReference type="RefSeq" id="XP_072844223.1">
    <property type="nucleotide sequence ID" value="XM_072988122.1"/>
</dbReference>
<dbReference type="PROSITE" id="PS50804">
    <property type="entry name" value="SCAN_BOX"/>
    <property type="match status" value="1"/>
</dbReference>
<feature type="domain" description="C2H2-type" evidence="10">
    <location>
        <begin position="716"/>
        <end position="743"/>
    </location>
</feature>
<feature type="region of interest" description="Disordered" evidence="9">
    <location>
        <begin position="1"/>
        <end position="52"/>
    </location>
</feature>
<reference evidence="13" key="1">
    <citation type="submission" date="2025-05" db="UniProtKB">
        <authorList>
            <consortium name="RefSeq"/>
        </authorList>
    </citation>
    <scope>NUCLEOTIDE SEQUENCE [LARGE SCALE GENOMIC DNA]</scope>
</reference>
<evidence type="ECO:0000256" key="3">
    <source>
        <dbReference type="ARBA" id="ARBA00022771"/>
    </source>
</evidence>
<reference evidence="14" key="2">
    <citation type="submission" date="2025-08" db="UniProtKB">
        <authorList>
            <consortium name="RefSeq"/>
        </authorList>
    </citation>
    <scope>IDENTIFICATION</scope>
</reference>
<evidence type="ECO:0000256" key="8">
    <source>
        <dbReference type="PROSITE-ProRule" id="PRU00042"/>
    </source>
</evidence>
<dbReference type="PANTHER" id="PTHR24393:SF143">
    <property type="entry name" value="ENDOTHELIAL ZINC FINGER PROTEIN INDUCED BY TUMOR NECROSIS FACTOR ALPHA"/>
    <property type="match status" value="1"/>
</dbReference>
<gene>
    <name evidence="14" type="primary">LOC110069882</name>
</gene>
<protein>
    <submittedName>
        <fullName evidence="14">Uncharacterized protein isoform X3</fullName>
    </submittedName>
</protein>
<dbReference type="InterPro" id="IPR013087">
    <property type="entry name" value="Znf_C2H2_type"/>
</dbReference>
<evidence type="ECO:0000259" key="10">
    <source>
        <dbReference type="PROSITE" id="PS50157"/>
    </source>
</evidence>
<dbReference type="GeneID" id="110069882"/>
<keyword evidence="7" id="KW-0539">Nucleus</keyword>
<feature type="domain" description="KRAB" evidence="12">
    <location>
        <begin position="271"/>
        <end position="372"/>
    </location>
</feature>
<dbReference type="Pfam" id="PF02023">
    <property type="entry name" value="SCAN"/>
    <property type="match status" value="1"/>
</dbReference>
<dbReference type="SUPFAM" id="SSF109640">
    <property type="entry name" value="KRAB domain (Kruppel-associated box)"/>
    <property type="match status" value="1"/>
</dbReference>
<evidence type="ECO:0000313" key="13">
    <source>
        <dbReference type="Proteomes" id="UP001652642"/>
    </source>
</evidence>
<proteinExistence type="predicted"/>
<feature type="domain" description="C2H2-type" evidence="10">
    <location>
        <begin position="520"/>
        <end position="547"/>
    </location>
</feature>
<keyword evidence="6" id="KW-0804">Transcription</keyword>
<dbReference type="PANTHER" id="PTHR24393">
    <property type="entry name" value="ZINC FINGER PROTEIN"/>
    <property type="match status" value="1"/>
</dbReference>
<dbReference type="PROSITE" id="PS50157">
    <property type="entry name" value="ZINC_FINGER_C2H2_2"/>
    <property type="match status" value="9"/>
</dbReference>
<evidence type="ECO:0000259" key="11">
    <source>
        <dbReference type="PROSITE" id="PS50804"/>
    </source>
</evidence>
<evidence type="ECO:0000256" key="7">
    <source>
        <dbReference type="ARBA" id="ARBA00023242"/>
    </source>
</evidence>
<dbReference type="InterPro" id="IPR003309">
    <property type="entry name" value="SCAN_dom"/>
</dbReference>
<evidence type="ECO:0000256" key="5">
    <source>
        <dbReference type="ARBA" id="ARBA00023015"/>
    </source>
</evidence>
<feature type="region of interest" description="Disordered" evidence="9">
    <location>
        <begin position="199"/>
        <end position="222"/>
    </location>
</feature>
<keyword evidence="5" id="KW-0805">Transcription regulation</keyword>
<feature type="region of interest" description="Disordered" evidence="9">
    <location>
        <begin position="760"/>
        <end position="785"/>
    </location>
</feature>
<dbReference type="Pfam" id="PF00096">
    <property type="entry name" value="zf-C2H2"/>
    <property type="match status" value="8"/>
</dbReference>
<evidence type="ECO:0000256" key="6">
    <source>
        <dbReference type="ARBA" id="ARBA00023163"/>
    </source>
</evidence>
<dbReference type="InterPro" id="IPR001909">
    <property type="entry name" value="KRAB"/>
</dbReference>
<feature type="domain" description="C2H2-type" evidence="10">
    <location>
        <begin position="492"/>
        <end position="519"/>
    </location>
</feature>
<accession>A0ABM5FFP0</accession>
<dbReference type="Gene3D" id="3.30.160.60">
    <property type="entry name" value="Classic Zinc Finger"/>
    <property type="match status" value="10"/>
</dbReference>
<dbReference type="SMART" id="SM00355">
    <property type="entry name" value="ZnF_C2H2"/>
    <property type="match status" value="9"/>
</dbReference>
<evidence type="ECO:0000256" key="1">
    <source>
        <dbReference type="ARBA" id="ARBA00022723"/>
    </source>
</evidence>
<keyword evidence="4" id="KW-0862">Zinc</keyword>
<dbReference type="SMART" id="SM00431">
    <property type="entry name" value="SCAN"/>
    <property type="match status" value="1"/>
</dbReference>
<dbReference type="Pfam" id="PF01352">
    <property type="entry name" value="KRAB"/>
    <property type="match status" value="1"/>
</dbReference>
<dbReference type="Gene3D" id="1.10.4020.10">
    <property type="entry name" value="DNA breaking-rejoining enzymes"/>
    <property type="match status" value="1"/>
</dbReference>
<dbReference type="PROSITE" id="PS50805">
    <property type="entry name" value="KRAB"/>
    <property type="match status" value="1"/>
</dbReference>